<protein>
    <submittedName>
        <fullName evidence="2">Chitin recognition protein</fullName>
    </submittedName>
</protein>
<organism evidence="2 3">
    <name type="scientific">Tetrahymena thermophila (strain SB210)</name>
    <dbReference type="NCBI Taxonomy" id="312017"/>
    <lineage>
        <taxon>Eukaryota</taxon>
        <taxon>Sar</taxon>
        <taxon>Alveolata</taxon>
        <taxon>Ciliophora</taxon>
        <taxon>Intramacronucleata</taxon>
        <taxon>Oligohymenophorea</taxon>
        <taxon>Hymenostomatida</taxon>
        <taxon>Tetrahymenina</taxon>
        <taxon>Tetrahymenidae</taxon>
        <taxon>Tetrahymena</taxon>
    </lineage>
</organism>
<feature type="chain" id="PRO_5004201198" evidence="1">
    <location>
        <begin position="21"/>
        <end position="3978"/>
    </location>
</feature>
<dbReference type="EMBL" id="GG662830">
    <property type="protein sequence ID" value="EAR88836.2"/>
    <property type="molecule type" value="Genomic_DNA"/>
</dbReference>
<accession>Q22U51</accession>
<name>Q22U51_TETTS</name>
<evidence type="ECO:0000256" key="1">
    <source>
        <dbReference type="SAM" id="SignalP"/>
    </source>
</evidence>
<dbReference type="RefSeq" id="XP_001009081.2">
    <property type="nucleotide sequence ID" value="XM_001009081.2"/>
</dbReference>
<evidence type="ECO:0000313" key="2">
    <source>
        <dbReference type="EMBL" id="EAR88836.2"/>
    </source>
</evidence>
<dbReference type="InParanoid" id="Q22U51"/>
<feature type="signal peptide" evidence="1">
    <location>
        <begin position="1"/>
        <end position="20"/>
    </location>
</feature>
<dbReference type="HOGENOM" id="CLU_224056_0_0_1"/>
<keyword evidence="1" id="KW-0732">Signal</keyword>
<dbReference type="OrthoDB" id="10060424at2759"/>
<dbReference type="Proteomes" id="UP000009168">
    <property type="component" value="Unassembled WGS sequence"/>
</dbReference>
<dbReference type="KEGG" id="tet:TTHERM_00263320"/>
<dbReference type="GeneID" id="7831988"/>
<reference evidence="3" key="1">
    <citation type="journal article" date="2006" name="PLoS Biol.">
        <title>Macronuclear genome sequence of the ciliate Tetrahymena thermophila, a model eukaryote.</title>
        <authorList>
            <person name="Eisen J.A."/>
            <person name="Coyne R.S."/>
            <person name="Wu M."/>
            <person name="Wu D."/>
            <person name="Thiagarajan M."/>
            <person name="Wortman J.R."/>
            <person name="Badger J.H."/>
            <person name="Ren Q."/>
            <person name="Amedeo P."/>
            <person name="Jones K.M."/>
            <person name="Tallon L.J."/>
            <person name="Delcher A.L."/>
            <person name="Salzberg S.L."/>
            <person name="Silva J.C."/>
            <person name="Haas B.J."/>
            <person name="Majoros W.H."/>
            <person name="Farzad M."/>
            <person name="Carlton J.M."/>
            <person name="Smith R.K. Jr."/>
            <person name="Garg J."/>
            <person name="Pearlman R.E."/>
            <person name="Karrer K.M."/>
            <person name="Sun L."/>
            <person name="Manning G."/>
            <person name="Elde N.C."/>
            <person name="Turkewitz A.P."/>
            <person name="Asai D.J."/>
            <person name="Wilkes D.E."/>
            <person name="Wang Y."/>
            <person name="Cai H."/>
            <person name="Collins K."/>
            <person name="Stewart B.A."/>
            <person name="Lee S.R."/>
            <person name="Wilamowska K."/>
            <person name="Weinberg Z."/>
            <person name="Ruzzo W.L."/>
            <person name="Wloga D."/>
            <person name="Gaertig J."/>
            <person name="Frankel J."/>
            <person name="Tsao C.-C."/>
            <person name="Gorovsky M.A."/>
            <person name="Keeling P.J."/>
            <person name="Waller R.F."/>
            <person name="Patron N.J."/>
            <person name="Cherry J.M."/>
            <person name="Stover N.A."/>
            <person name="Krieger C.J."/>
            <person name="del Toro C."/>
            <person name="Ryder H.F."/>
            <person name="Williamson S.C."/>
            <person name="Barbeau R.A."/>
            <person name="Hamilton E.P."/>
            <person name="Orias E."/>
        </authorList>
    </citation>
    <scope>NUCLEOTIDE SEQUENCE [LARGE SCALE GENOMIC DNA]</scope>
    <source>
        <strain evidence="3">SB210</strain>
    </source>
</reference>
<gene>
    <name evidence="2" type="ORF">TTHERM_00263320</name>
</gene>
<proteinExistence type="predicted"/>
<keyword evidence="3" id="KW-1185">Reference proteome</keyword>
<sequence>MKISILFNVLFLALLKLVVSDTCISDSACTSDCLNVGYITDSSSGACRDPNESECLQDNSANCTGDKTRCLAYGYTTISSSGDCHKPTDDECANNSVGDGNLCASTNYVCQIRGFAKSDSSNQCISVDDCSTTGNCQLPLTKCYVPDSNGDCTTPTLDYCNKNSNSYACYSATGFCVTNGWLQGVQNNDYSCYAPSQSYCTTTSGSCSQNSDACAYAYGYIQDTDSQMCKKPGPLDCKNSLFPYTCANSSSFCSIQGWVKNSTDSSCIIDTDCLNKDKCQQTQTACLFNGYVLNSDGNACVTPTQSDCNNKQNKYVCALPTNTCVNSFGWVIETNSFTCNPPTQQSCQGSQNCVNNEHACVYYYGFINNSNNICDQPQPSDCLNQNNIYACSNLSTFCMQQNFKQNGSSNTCTLPSTCLTGSNMCATGYISCLYQGYVKSATTDDCVTPLSSDCEKQSNTYACAQSTSICVQQYGWIKDQSAAFCTPPTSVQCKGTNNCSQSESACVWLYGYINNSSGVCDIPQPSDCVVNSNLYACRDSSFFCRQQNFQPDNSNSSCTLPTTCLTDQNMCASGYTSCLYIGYVKSTTNDNCVTPLSSDCEKQTNIYACALATNICVQQYGWLNQNSSYCTPPTSAQCQGTNNCSQSESACVWLYGYVNNSSGVCDIPQPSDCANNSNLYACKDSNFFCRQQNFQPNDSNSACALPTTCLSGQNMCASGYSSCLYIGYIKSATDDNCVIPTSSDCEKQVNMYACARPTNICVQQYGWISQNASYCTPPTSDQCQGTNNCSQSESACVWLYGYINNSSGVCDVPQPSDCANSSNLYACRNSNFYCRQQNFQPNTQNSACSLPTTCLTSQNMCASGYTSCLYIGYVKSATTDDCVTPLSSDCEKQSNTYACAQSTNICVQQYGWIKDQSATFCTPPTSDQCKGTNNCSQSESACVWLYGYINNSSGVCDIPQPSDCANSSNLYACRDSSFFCRQQNFQVNSSNSSCTLPTTCLTDQNMCASGYTSCLYIGYVKSTTSDNCVTPLSQDCEKQTNIYACALTTNICVQQYGWLNQNSSYCTPPTSAQCQGTNNCSQSESACVWLYGYVNNSSGVCDIPQPSDCQNSSNLYACRNSNFFCRQQNFQPNNSDSSCTPPSTCLTDQNMCASGLTSCLELGYVKSSTSDNCVTPLSSDCANQSNLYACAQATNICVQQYGWIKDQTASFCTPPTSAQCQGTNSCSQSESACAWLYGYINNASGVCDIPQPSDCANSSNLYTCRDSSFFCRQQNFQVNNSNSSCALPTTCLTDQNMCASGYTSCLYIGYIKSSTNDNCVTPLSSDCENQSNLYACALTTNICVQKYGWIQDQSASFCTPPSSAQCQGTNNCSQSESACVWLYGYINNSSGVCDIPKPSDCAESSNIYACRDSHFFCRKQNFQQNNSNSSCAFPTTCLTDQNMCASDYTSCLYIGYVKSSTSDNCVTPLSSDCAKQSNLYACALTTNICVQQYGWLNQNSSYCTPPTSAQCQGTNNCSQSESACVWLFGYVNNSSAVCDIPSPSDCVNSMNNSNSSCALPTTCLTDQNMCASGYTSCIYQGYVKSTANDNCVAPLSSDCEKQSNIYACALSTNICVQQYGWLNQNSSFCTPPTSAQCQGTNNCSQSESACVWLYGYINNSNSVCDIPSPSDCVNSSNLYACRNSNFFCRQQNFQSNNSNSTCDLPTTCLTDQNMCASGYTSCLYLGYVKNATSDNCVAPLSSDCEKQSNLYACARSTNICVQQYGWINQNSSYCTPPTSAQCQGTNNCSQSESACVWLYGYINNSSSVCDTPAPSDCINSNNLYVCRASNFFCRLQNFEQNSPNYTCKLPTTCLSASDKCTPGYTSCTYQGFVKSTTSNQCIEPLSSDCSDQTNIYACAMSSNTCVNKYGWIKDSTFSYCVAPTSSSCFDTSNCNYNESACVWLYGYINNTNGKCDIPQPSDCVNTSNIYTCRLDGFFCRQQNFLLSSGGSCTLPTTCLTDPGLCTPGYNSCTYQGYVKDTSSNNCVNPLSSDCSKQSNAYACALSTNMCVAQYGWVKDTTQQFCNPPSIASCTGSSHCTSNESACVWYYGFVIKSSNICSQPYPADCLNTQNIYACRDQTTLCGQQNFLKNQSNETCTLPTTCLTDLNMCAAAYTSCTYQGYVKTSSNDNCQQPTSYDCQQQTNLYACALLTNYCVQQFGWVKNSNSNNYYCDPPTLSACQGSSQCLNDGNACSFLYGLVNSNNICSIPNSYQCQHLAGIYGCRLATHYCRQINFQQDTPNDSCKVPSNCGQVGAGLCSPSYQSCTVQGFVKSQNSNDCIVPSQSDCLNQANTLACAQSTNQCILYGWQKDANNFYCVPPSSSTCQQSPSCSSNETACVYQYGFNYDQNGNCLAPSTTDCLDSTKIYSCNSATSYCRQLYFKKSNSNGSCVLPTDCSTNSSACSSQYTACLYQGYVKNSSNNSCKIPTTQDCSNTSNIYACAQTTNFCNVYGWIVASTSNLYCIPILQAQCTNTGLNYCQYQQSSCQYLYGYVKSQSSNDCVIPTPFDCVNTNNIYACQNSNSFCQKQGWPKNINANKYTCSIPSNCLNSSYCNSGQTACPYLGFVSSTTNPGTCITPTDSDCLLQSNQYACAQSSNTCMLMGYIQTTATNQYYCTAPTLTNCQSNNSCQQGLTACQYVYGLVNDFTTNQCIQPTDSDCSNQTNIFACRLSTFACRQQNWLAVSSTNFSCVVPSNCLSGNQCQSGYTACQYYGYIKSSSGNNCVVPSDSDCFNTSNTYLCRSDITFCTSRGWIIQTSVQNSFYCVAPSYCLNQPYCGNGLTACQYIGYLSSTNNICVVPGDYDCADTVNNPFLCRADITFCTSKGYIKSSTNNSCNLPTSCTGVNDCAPGKSACQFTFGLIKNSSSNTCVAPDINTCNDNTQLYACKVGNTYCTNLGFFKSQVNDTCVLPTDCTINNQCASGLVVCLYYFGYIQSTTSNQCVQPTVVDCLNSANLYVCRTGNPFCTQLGYVLNSSTAGQCQVPSNCLSGQQCGSNQASQACLYNGYIPTSSTNFQCMIPQYDDCKNPQNTQLCRTGIYQQNCLNIGFVKSSSGNNCVFPASCTTGFQCGTTKIVCYKLGYVKSISNNKCVTPSNYDCSNTTLNKYQCSSDSLISLCQSFGWVKDTVNDYCVPPSTCAVGSDCGPSMSVCQFVYGYAPDSTTNKCIIPSDSDCMNSNNLYLCKSGNQYCVSIGYQKSSSNDTCTSPSNCLVGPNCSYGLTACQYTQGLIKNYSDNTCIVPTEADCDDQNKNLFACRLPSFVCSQKGWQLTTQPNQYSCAYNNQQDCINLSNQCSSTITACQYKFGYVQGTSNQCIVPEDSDCMNTSNIFACVPNSFCILKGWIATGPNNFTCQSPNCLKGEWCSVQFTACTSQGFVKSQVDDSCQYPQDYDCAASSSTGLQLCSATSTFCTGRGWVKNPNNNTCLPPANCLTGYQCAPNLTACKYQGYVTSATDYSCTTPTDADCLDNTQSLCRPGLPVNICGQKGYVQVKNKITDYFCVLPNCLDQQNPQCGANLTACLYGGYLKSPTDDTCISPTDDQCINQNNLYLCRKGNIPCPSRGWIRDISVPTNNLCTVPNNCLSQRGMCASNITACILLGYIKSDSSDSCIAPTDEQCLDQTKQLCSYQESPCSQKGYVQVQNQKTCQYPTNCLGQKMCAPYITACTLQGFISDQSNPTTCKIPTAIDCYDPTQNNCDPAITTKYCINMGFVKSNQGLFCEFPTNCLTGKQCAKEFVACQLQGYIQDPTKNDGVCVQTTIDSCLNSSNSGMCVATSLCVTQFGLIPKSSLDLSCTTPTYQNCYNENICYGKDSYCISNYGFIQDSNQSSSCKVPKCQEIQSQCPTLCIQLGFVTNSNQICSYPTQCDSVGKGYCAANMIACTQQGFSKSSISDDCVCFLTIDSTGKCIQDKQNASTNNTTNKQKLSLNILIMVIILIFFM</sequence>
<evidence type="ECO:0000313" key="3">
    <source>
        <dbReference type="Proteomes" id="UP000009168"/>
    </source>
</evidence>